<name>A0A316Z5A4_9BASI</name>
<reference evidence="12 13" key="1">
    <citation type="journal article" date="2018" name="Mol. Biol. Evol.">
        <title>Broad Genomic Sampling Reveals a Smut Pathogenic Ancestry of the Fungal Clade Ustilaginomycotina.</title>
        <authorList>
            <person name="Kijpornyongpan T."/>
            <person name="Mondo S.J."/>
            <person name="Barry K."/>
            <person name="Sandor L."/>
            <person name="Lee J."/>
            <person name="Lipzen A."/>
            <person name="Pangilinan J."/>
            <person name="LaButti K."/>
            <person name="Hainaut M."/>
            <person name="Henrissat B."/>
            <person name="Grigoriev I.V."/>
            <person name="Spatafora J.W."/>
            <person name="Aime M.C."/>
        </authorList>
    </citation>
    <scope>NUCLEOTIDE SEQUENCE [LARGE SCALE GENOMIC DNA]</scope>
    <source>
        <strain evidence="12 13">MCA 4186</strain>
    </source>
</reference>
<accession>A0A316Z5A4</accession>
<dbReference type="GO" id="GO:0070476">
    <property type="term" value="P:rRNA (guanine-N7)-methylation"/>
    <property type="evidence" value="ECO:0007669"/>
    <property type="project" value="InterPro"/>
</dbReference>
<comment type="subcellular location">
    <subcellularLocation>
        <location evidence="2">Cytoplasm</location>
    </subcellularLocation>
    <subcellularLocation>
        <location evidence="1">Nucleus</location>
    </subcellularLocation>
</comment>
<feature type="domain" description="18S rRNA (guanine(1575)-N(7))-methyltransferase Bud23 C-terminal" evidence="11">
    <location>
        <begin position="220"/>
        <end position="299"/>
    </location>
</feature>
<dbReference type="SUPFAM" id="SSF53335">
    <property type="entry name" value="S-adenosyl-L-methionine-dependent methyltransferases"/>
    <property type="match status" value="1"/>
</dbReference>
<evidence type="ECO:0000256" key="7">
    <source>
        <dbReference type="ARBA" id="ARBA00022691"/>
    </source>
</evidence>
<evidence type="ECO:0000313" key="13">
    <source>
        <dbReference type="Proteomes" id="UP000245946"/>
    </source>
</evidence>
<evidence type="ECO:0000313" key="12">
    <source>
        <dbReference type="EMBL" id="PWN95395.1"/>
    </source>
</evidence>
<evidence type="ECO:0000256" key="5">
    <source>
        <dbReference type="ARBA" id="ARBA00022603"/>
    </source>
</evidence>
<dbReference type="PANTHER" id="PTHR12734:SF0">
    <property type="entry name" value="18S RRNA (GUANINE-N(7))-METHYLTRANSFERASE-RELATED"/>
    <property type="match status" value="1"/>
</dbReference>
<dbReference type="GO" id="GO:0005730">
    <property type="term" value="C:nucleolus"/>
    <property type="evidence" value="ECO:0007669"/>
    <property type="project" value="TreeGrafter"/>
</dbReference>
<keyword evidence="7" id="KW-0949">S-adenosyl-L-methionine</keyword>
<dbReference type="Pfam" id="PF12589">
    <property type="entry name" value="WBS_methylT"/>
    <property type="match status" value="1"/>
</dbReference>
<evidence type="ECO:0000259" key="11">
    <source>
        <dbReference type="Pfam" id="PF12589"/>
    </source>
</evidence>
<gene>
    <name evidence="12" type="ORF">FA09DRAFT_312449</name>
</gene>
<sequence>MSRPEHIAPPEIFYGDAEAGKYTSNSRVQHIQRSMTERALELLALPPFFADGGALLLDIGCGSGLSGAVLTDAGHEWVGADISPAMLEVALEEEAEGDMLLADVGQGLGFRAGMFDGAVSISVLQWLLNAENPRTSPLSRLLAFFSTLHATLRNGARAVLQFYPESDTQVHLCMQAATRAGFGGGLVVDYPNSKKAKKLFLVLWVGGAMVPPPGWQGELASAKHEVPQGLVAEHEMGKAAATQVKYEKKRDGAKGKKGKGKRKSGESTKEWIVRKKELYRTRGKEDVPLDSKFTGRKRKDRF</sequence>
<dbReference type="InterPro" id="IPR013216">
    <property type="entry name" value="Methyltransf_11"/>
</dbReference>
<dbReference type="FunFam" id="3.40.50.150:FF:000017">
    <property type="entry name" value="probable 18S rRNA (Guanine-N(7))-methyltransferase"/>
    <property type="match status" value="1"/>
</dbReference>
<evidence type="ECO:0000256" key="1">
    <source>
        <dbReference type="ARBA" id="ARBA00004123"/>
    </source>
</evidence>
<evidence type="ECO:0000256" key="4">
    <source>
        <dbReference type="ARBA" id="ARBA00022490"/>
    </source>
</evidence>
<evidence type="ECO:0000256" key="6">
    <source>
        <dbReference type="ARBA" id="ARBA00022679"/>
    </source>
</evidence>
<dbReference type="CDD" id="cd02440">
    <property type="entry name" value="AdoMet_MTases"/>
    <property type="match status" value="1"/>
</dbReference>
<protein>
    <submittedName>
        <fullName evidence="12">Putative BUD23-protein</fullName>
    </submittedName>
</protein>
<dbReference type="GO" id="GO:0005737">
    <property type="term" value="C:cytoplasm"/>
    <property type="evidence" value="ECO:0007669"/>
    <property type="project" value="UniProtKB-SubCell"/>
</dbReference>
<feature type="domain" description="Methyltransferase type 11" evidence="10">
    <location>
        <begin position="57"/>
        <end position="131"/>
    </location>
</feature>
<dbReference type="Proteomes" id="UP000245946">
    <property type="component" value="Unassembled WGS sequence"/>
</dbReference>
<feature type="region of interest" description="Disordered" evidence="9">
    <location>
        <begin position="241"/>
        <end position="269"/>
    </location>
</feature>
<evidence type="ECO:0000256" key="9">
    <source>
        <dbReference type="SAM" id="MobiDB-lite"/>
    </source>
</evidence>
<dbReference type="InterPro" id="IPR029063">
    <property type="entry name" value="SAM-dependent_MTases_sf"/>
</dbReference>
<evidence type="ECO:0000256" key="3">
    <source>
        <dbReference type="ARBA" id="ARBA00005547"/>
    </source>
</evidence>
<evidence type="ECO:0000256" key="2">
    <source>
        <dbReference type="ARBA" id="ARBA00004496"/>
    </source>
</evidence>
<dbReference type="EMBL" id="KZ819305">
    <property type="protein sequence ID" value="PWN95395.1"/>
    <property type="molecule type" value="Genomic_DNA"/>
</dbReference>
<keyword evidence="5" id="KW-0489">Methyltransferase</keyword>
<feature type="compositionally biased region" description="Basic and acidic residues" evidence="9">
    <location>
        <begin position="245"/>
        <end position="254"/>
    </location>
</feature>
<dbReference type="GeneID" id="37268241"/>
<keyword evidence="6" id="KW-0808">Transferase</keyword>
<dbReference type="OrthoDB" id="2877at2759"/>
<dbReference type="Pfam" id="PF08241">
    <property type="entry name" value="Methyltransf_11"/>
    <property type="match status" value="1"/>
</dbReference>
<dbReference type="RefSeq" id="XP_025595674.1">
    <property type="nucleotide sequence ID" value="XM_025740695.1"/>
</dbReference>
<comment type="similarity">
    <text evidence="3">Belongs to the class I-like SAM-binding methyltransferase superfamily. BUD23/WBSCR22 family.</text>
</comment>
<keyword evidence="4" id="KW-0963">Cytoplasm</keyword>
<dbReference type="STRING" id="58919.A0A316Z5A4"/>
<organism evidence="12 13">
    <name type="scientific">Tilletiopsis washingtonensis</name>
    <dbReference type="NCBI Taxonomy" id="58919"/>
    <lineage>
        <taxon>Eukaryota</taxon>
        <taxon>Fungi</taxon>
        <taxon>Dikarya</taxon>
        <taxon>Basidiomycota</taxon>
        <taxon>Ustilaginomycotina</taxon>
        <taxon>Exobasidiomycetes</taxon>
        <taxon>Entylomatales</taxon>
        <taxon>Entylomatales incertae sedis</taxon>
        <taxon>Tilletiopsis</taxon>
    </lineage>
</organism>
<keyword evidence="13" id="KW-1185">Reference proteome</keyword>
<keyword evidence="8" id="KW-0539">Nucleus</keyword>
<dbReference type="GO" id="GO:0016435">
    <property type="term" value="F:rRNA (guanine) methyltransferase activity"/>
    <property type="evidence" value="ECO:0007669"/>
    <property type="project" value="InterPro"/>
</dbReference>
<evidence type="ECO:0000256" key="8">
    <source>
        <dbReference type="ARBA" id="ARBA00023242"/>
    </source>
</evidence>
<dbReference type="InterPro" id="IPR039769">
    <property type="entry name" value="Bud23-like"/>
</dbReference>
<dbReference type="InterPro" id="IPR022238">
    <property type="entry name" value="Bud23_C"/>
</dbReference>
<dbReference type="Gene3D" id="3.40.50.150">
    <property type="entry name" value="Vaccinia Virus protein VP39"/>
    <property type="match status" value="1"/>
</dbReference>
<evidence type="ECO:0000259" key="10">
    <source>
        <dbReference type="Pfam" id="PF08241"/>
    </source>
</evidence>
<proteinExistence type="inferred from homology"/>
<dbReference type="PANTHER" id="PTHR12734">
    <property type="entry name" value="METHYLTRANSFERASE-RELATED"/>
    <property type="match status" value="1"/>
</dbReference>
<dbReference type="AlphaFoldDB" id="A0A316Z5A4"/>